<keyword evidence="3" id="KW-1185">Reference proteome</keyword>
<proteinExistence type="predicted"/>
<evidence type="ECO:0000313" key="3">
    <source>
        <dbReference type="Proteomes" id="UP000036277"/>
    </source>
</evidence>
<dbReference type="EMBL" id="LFCV01000199">
    <property type="protein sequence ID" value="KMJ43386.1"/>
    <property type="molecule type" value="Genomic_DNA"/>
</dbReference>
<gene>
    <name evidence="2" type="ORF">AB204_19980</name>
</gene>
<reference evidence="2 3" key="1">
    <citation type="submission" date="2015-06" db="EMBL/GenBank/DDBJ databases">
        <title>Draft Whole-Genome Sequence of the Entomopathogenic Bacterium Xenorhabdus khoisanae.</title>
        <authorList>
            <person name="Naidoo S."/>
            <person name="Featherston J."/>
            <person name="Gray V.M."/>
        </authorList>
    </citation>
    <scope>NUCLEOTIDE SEQUENCE [LARGE SCALE GENOMIC DNA]</scope>
    <source>
        <strain evidence="2 3">MCB</strain>
    </source>
</reference>
<keyword evidence="1" id="KW-1133">Transmembrane helix</keyword>
<feature type="transmembrane region" description="Helical" evidence="1">
    <location>
        <begin position="41"/>
        <end position="61"/>
    </location>
</feature>
<name>A0A0J5FMC7_9GAMM</name>
<accession>A0A0J5FMC7</accession>
<comment type="caution">
    <text evidence="2">The sequence shown here is derived from an EMBL/GenBank/DDBJ whole genome shotgun (WGS) entry which is preliminary data.</text>
</comment>
<dbReference type="InterPro" id="IPR005063">
    <property type="entry name" value="Transposase_27"/>
</dbReference>
<dbReference type="STRING" id="880157.AB204_19980"/>
<dbReference type="Pfam" id="PF03400">
    <property type="entry name" value="DDE_Tnp_IS1"/>
    <property type="match status" value="1"/>
</dbReference>
<dbReference type="AlphaFoldDB" id="A0A0J5FMC7"/>
<sequence>MNEPWSHVKSKNQARRPFYAYDQLRRNMIAHVFGPMTKKTLMHLMVLLSPFNMVIYMLSGWKGYEKMLTEKLHMVSRRDTQRIERYNLNLRRKTLSFSKFIEMHVRVIRYYLNICHYQ</sequence>
<protein>
    <submittedName>
        <fullName evidence="2">Transposase</fullName>
    </submittedName>
</protein>
<dbReference type="GO" id="GO:0006313">
    <property type="term" value="P:DNA transposition"/>
    <property type="evidence" value="ECO:0007669"/>
    <property type="project" value="InterPro"/>
</dbReference>
<organism evidence="2 3">
    <name type="scientific">Xenorhabdus khoisanae</name>
    <dbReference type="NCBI Taxonomy" id="880157"/>
    <lineage>
        <taxon>Bacteria</taxon>
        <taxon>Pseudomonadati</taxon>
        <taxon>Pseudomonadota</taxon>
        <taxon>Gammaproteobacteria</taxon>
        <taxon>Enterobacterales</taxon>
        <taxon>Morganellaceae</taxon>
        <taxon>Xenorhabdus</taxon>
    </lineage>
</organism>
<dbReference type="Proteomes" id="UP000036277">
    <property type="component" value="Unassembled WGS sequence"/>
</dbReference>
<evidence type="ECO:0000313" key="2">
    <source>
        <dbReference type="EMBL" id="KMJ43386.1"/>
    </source>
</evidence>
<dbReference type="GO" id="GO:0003677">
    <property type="term" value="F:DNA binding"/>
    <property type="evidence" value="ECO:0007669"/>
    <property type="project" value="InterPro"/>
</dbReference>
<dbReference type="PATRIC" id="fig|880157.4.peg.4312"/>
<keyword evidence="1" id="KW-0472">Membrane</keyword>
<keyword evidence="1" id="KW-0812">Transmembrane</keyword>
<dbReference type="GO" id="GO:0004803">
    <property type="term" value="F:transposase activity"/>
    <property type="evidence" value="ECO:0007669"/>
    <property type="project" value="InterPro"/>
</dbReference>
<evidence type="ECO:0000256" key="1">
    <source>
        <dbReference type="SAM" id="Phobius"/>
    </source>
</evidence>